<keyword evidence="6" id="KW-1185">Reference proteome</keyword>
<dbReference type="AlphaFoldDB" id="A0A2I0AFL1"/>
<evidence type="ECO:0000256" key="2">
    <source>
        <dbReference type="ARBA" id="ARBA00022737"/>
    </source>
</evidence>
<evidence type="ECO:0000313" key="6">
    <source>
        <dbReference type="Proteomes" id="UP000236161"/>
    </source>
</evidence>
<dbReference type="PANTHER" id="PTHR22844:SF370">
    <property type="entry name" value="OS12G0594000 PROTEIN"/>
    <property type="match status" value="1"/>
</dbReference>
<feature type="compositionally biased region" description="Basic and acidic residues" evidence="4">
    <location>
        <begin position="13"/>
        <end position="32"/>
    </location>
</feature>
<dbReference type="PANTHER" id="PTHR22844">
    <property type="entry name" value="F-BOX AND WD40 DOMAIN PROTEIN"/>
    <property type="match status" value="1"/>
</dbReference>
<dbReference type="Gene3D" id="2.130.10.10">
    <property type="entry name" value="YVTN repeat-like/Quinoprotein amine dehydrogenase"/>
    <property type="match status" value="2"/>
</dbReference>
<feature type="repeat" description="WD" evidence="3">
    <location>
        <begin position="341"/>
        <end position="370"/>
    </location>
</feature>
<dbReference type="Pfam" id="PF00400">
    <property type="entry name" value="WD40"/>
    <property type="match status" value="6"/>
</dbReference>
<organism evidence="5 6">
    <name type="scientific">Apostasia shenzhenica</name>
    <dbReference type="NCBI Taxonomy" id="1088818"/>
    <lineage>
        <taxon>Eukaryota</taxon>
        <taxon>Viridiplantae</taxon>
        <taxon>Streptophyta</taxon>
        <taxon>Embryophyta</taxon>
        <taxon>Tracheophyta</taxon>
        <taxon>Spermatophyta</taxon>
        <taxon>Magnoliopsida</taxon>
        <taxon>Liliopsida</taxon>
        <taxon>Asparagales</taxon>
        <taxon>Orchidaceae</taxon>
        <taxon>Apostasioideae</taxon>
        <taxon>Apostasia</taxon>
    </lineage>
</organism>
<keyword evidence="2" id="KW-0677">Repeat</keyword>
<feature type="region of interest" description="Disordered" evidence="4">
    <location>
        <begin position="1"/>
        <end position="55"/>
    </location>
</feature>
<feature type="repeat" description="WD" evidence="3">
    <location>
        <begin position="298"/>
        <end position="329"/>
    </location>
</feature>
<sequence length="463" mass="49621">MRNRAAESTKLSDFLRCRPASDDDVESSKPPETEAAAIPAHCSDLSGESRAGSSPYNLSPWNPSAAPSPFIRSPWTYSAAAVAPVSDANGDYSTGLLCSMVREQGHVYSLATAGDLLYTGSDGKNIRVWKNRGEFGGFKSSSGLVKAIVVSGDGKVFTGHQDGKIRVWRASSKDPAVHKRVGTLPRFKDFLMSSVRPSGYVRVRRRRSAVWLRHFDAVSCLCLAAGGRLLYSGSWDRTLKVWRVSDSKCLESVNAHDDAVNAVAAGFDGLVFSGSADGTVKVWRREEATGRHVAEGTLLRHESAVTALAVAEKAGVVYSGSSDGVVDFWVKRRNMEHCGVLRGHGKAVLCLAAAGSLVISGSADKTICVWRREWVAAAPEMVHVLVTVLIGHEGPVKCLAVEEDSGDGGETPAGGRRWAVYSGSLDGSVKVWRVAEPSARLSLLLPPVEPTAATRGEFRRAWA</sequence>
<name>A0A2I0AFL1_9ASPA</name>
<dbReference type="InterPro" id="IPR020472">
    <property type="entry name" value="WD40_PAC1"/>
</dbReference>
<feature type="repeat" description="WD" evidence="3">
    <location>
        <begin position="211"/>
        <end position="252"/>
    </location>
</feature>
<dbReference type="InterPro" id="IPR015943">
    <property type="entry name" value="WD40/YVTN_repeat-like_dom_sf"/>
</dbReference>
<evidence type="ECO:0000313" key="5">
    <source>
        <dbReference type="EMBL" id="PKA54327.1"/>
    </source>
</evidence>
<dbReference type="CDD" id="cd00200">
    <property type="entry name" value="WD40"/>
    <property type="match status" value="1"/>
</dbReference>
<dbReference type="PRINTS" id="PR00320">
    <property type="entry name" value="GPROTEINBRPT"/>
</dbReference>
<dbReference type="Proteomes" id="UP000236161">
    <property type="component" value="Unassembled WGS sequence"/>
</dbReference>
<evidence type="ECO:0000256" key="1">
    <source>
        <dbReference type="ARBA" id="ARBA00022574"/>
    </source>
</evidence>
<proteinExistence type="predicted"/>
<dbReference type="InterPro" id="IPR036322">
    <property type="entry name" value="WD40_repeat_dom_sf"/>
</dbReference>
<dbReference type="STRING" id="1088818.A0A2I0AFL1"/>
<feature type="repeat" description="WD" evidence="3">
    <location>
        <begin position="253"/>
        <end position="283"/>
    </location>
</feature>
<dbReference type="OrthoDB" id="674604at2759"/>
<dbReference type="InterPro" id="IPR001680">
    <property type="entry name" value="WD40_rpt"/>
</dbReference>
<dbReference type="SUPFAM" id="SSF50978">
    <property type="entry name" value="WD40 repeat-like"/>
    <property type="match status" value="1"/>
</dbReference>
<dbReference type="PROSITE" id="PS50294">
    <property type="entry name" value="WD_REPEATS_REGION"/>
    <property type="match status" value="2"/>
</dbReference>
<keyword evidence="1 3" id="KW-0853">WD repeat</keyword>
<dbReference type="SMART" id="SM00320">
    <property type="entry name" value="WD40"/>
    <property type="match status" value="7"/>
</dbReference>
<protein>
    <submittedName>
        <fullName evidence="5">Zinc finger CCCH domain-containing protein 62</fullName>
    </submittedName>
</protein>
<dbReference type="InterPro" id="IPR045182">
    <property type="entry name" value="JINGUBANG-like"/>
</dbReference>
<reference evidence="5 6" key="1">
    <citation type="journal article" date="2017" name="Nature">
        <title>The Apostasia genome and the evolution of orchids.</title>
        <authorList>
            <person name="Zhang G.Q."/>
            <person name="Liu K.W."/>
            <person name="Li Z."/>
            <person name="Lohaus R."/>
            <person name="Hsiao Y.Y."/>
            <person name="Niu S.C."/>
            <person name="Wang J.Y."/>
            <person name="Lin Y.C."/>
            <person name="Xu Q."/>
            <person name="Chen L.J."/>
            <person name="Yoshida K."/>
            <person name="Fujiwara S."/>
            <person name="Wang Z.W."/>
            <person name="Zhang Y.Q."/>
            <person name="Mitsuda N."/>
            <person name="Wang M."/>
            <person name="Liu G.H."/>
            <person name="Pecoraro L."/>
            <person name="Huang H.X."/>
            <person name="Xiao X.J."/>
            <person name="Lin M."/>
            <person name="Wu X.Y."/>
            <person name="Wu W.L."/>
            <person name="Chen Y.Y."/>
            <person name="Chang S.B."/>
            <person name="Sakamoto S."/>
            <person name="Ohme-Takagi M."/>
            <person name="Yagi M."/>
            <person name="Zeng S.J."/>
            <person name="Shen C.Y."/>
            <person name="Yeh C.M."/>
            <person name="Luo Y.B."/>
            <person name="Tsai W.C."/>
            <person name="Van de Peer Y."/>
            <person name="Liu Z.J."/>
        </authorList>
    </citation>
    <scope>NUCLEOTIDE SEQUENCE [LARGE SCALE GENOMIC DNA]</scope>
    <source>
        <strain evidence="6">cv. Shenzhen</strain>
        <tissue evidence="5">Stem</tissue>
    </source>
</reference>
<gene>
    <name evidence="5" type="primary">ZFWD4</name>
    <name evidence="5" type="ORF">AXF42_Ash000160</name>
</gene>
<dbReference type="PROSITE" id="PS50082">
    <property type="entry name" value="WD_REPEATS_2"/>
    <property type="match status" value="4"/>
</dbReference>
<accession>A0A2I0AFL1</accession>
<evidence type="ECO:0000256" key="3">
    <source>
        <dbReference type="PROSITE-ProRule" id="PRU00221"/>
    </source>
</evidence>
<dbReference type="EMBL" id="KZ451982">
    <property type="protein sequence ID" value="PKA54327.1"/>
    <property type="molecule type" value="Genomic_DNA"/>
</dbReference>
<evidence type="ECO:0000256" key="4">
    <source>
        <dbReference type="SAM" id="MobiDB-lite"/>
    </source>
</evidence>
<dbReference type="FunFam" id="2.130.10.10:FF:000775">
    <property type="entry name" value="BnaA09g28200D protein"/>
    <property type="match status" value="1"/>
</dbReference>